<evidence type="ECO:0000313" key="3">
    <source>
        <dbReference type="Proteomes" id="UP001176941"/>
    </source>
</evidence>
<evidence type="ECO:0000313" key="2">
    <source>
        <dbReference type="EMBL" id="CAI9159498.1"/>
    </source>
</evidence>
<gene>
    <name evidence="2" type="ORF">MRATA1EN1_LOCUS8460</name>
</gene>
<feature type="region of interest" description="Disordered" evidence="1">
    <location>
        <begin position="1"/>
        <end position="27"/>
    </location>
</feature>
<dbReference type="EMBL" id="OX459955">
    <property type="protein sequence ID" value="CAI9159498.1"/>
    <property type="molecule type" value="Genomic_DNA"/>
</dbReference>
<proteinExistence type="predicted"/>
<sequence length="87" mass="9486">MLLSPLGPRCSSARRRHTPGLTPVAPDRLHKALPSSVLLSPGPNAPIYKDSAHAGLGPTPQTSIYLDHLCQDPLSIRLNKLKFLERK</sequence>
<protein>
    <submittedName>
        <fullName evidence="2">Uncharacterized protein</fullName>
    </submittedName>
</protein>
<organism evidence="2 3">
    <name type="scientific">Rangifer tarandus platyrhynchus</name>
    <name type="common">Svalbard reindeer</name>
    <dbReference type="NCBI Taxonomy" id="3082113"/>
    <lineage>
        <taxon>Eukaryota</taxon>
        <taxon>Metazoa</taxon>
        <taxon>Chordata</taxon>
        <taxon>Craniata</taxon>
        <taxon>Vertebrata</taxon>
        <taxon>Euteleostomi</taxon>
        <taxon>Mammalia</taxon>
        <taxon>Eutheria</taxon>
        <taxon>Laurasiatheria</taxon>
        <taxon>Artiodactyla</taxon>
        <taxon>Ruminantia</taxon>
        <taxon>Pecora</taxon>
        <taxon>Cervidae</taxon>
        <taxon>Odocoileinae</taxon>
        <taxon>Rangifer</taxon>
    </lineage>
</organism>
<accession>A0ABN8YGD9</accession>
<dbReference type="Proteomes" id="UP001176941">
    <property type="component" value="Chromosome 19"/>
</dbReference>
<keyword evidence="3" id="KW-1185">Reference proteome</keyword>
<name>A0ABN8YGD9_RANTA</name>
<evidence type="ECO:0000256" key="1">
    <source>
        <dbReference type="SAM" id="MobiDB-lite"/>
    </source>
</evidence>
<reference evidence="2" key="1">
    <citation type="submission" date="2023-04" db="EMBL/GenBank/DDBJ databases">
        <authorList>
            <consortium name="ELIXIR-Norway"/>
        </authorList>
    </citation>
    <scope>NUCLEOTIDE SEQUENCE [LARGE SCALE GENOMIC DNA]</scope>
</reference>